<feature type="compositionally biased region" description="Polar residues" evidence="1">
    <location>
        <begin position="42"/>
        <end position="53"/>
    </location>
</feature>
<feature type="compositionally biased region" description="Basic and acidic residues" evidence="1">
    <location>
        <begin position="70"/>
        <end position="89"/>
    </location>
</feature>
<dbReference type="AlphaFoldDB" id="A0A409X5S0"/>
<feature type="region of interest" description="Disordered" evidence="1">
    <location>
        <begin position="1"/>
        <end position="129"/>
    </location>
</feature>
<keyword evidence="3" id="KW-1185">Reference proteome</keyword>
<reference evidence="2 3" key="1">
    <citation type="journal article" date="2018" name="Evol. Lett.">
        <title>Horizontal gene cluster transfer increased hallucinogenic mushroom diversity.</title>
        <authorList>
            <person name="Reynolds H.T."/>
            <person name="Vijayakumar V."/>
            <person name="Gluck-Thaler E."/>
            <person name="Korotkin H.B."/>
            <person name="Matheny P.B."/>
            <person name="Slot J.C."/>
        </authorList>
    </citation>
    <scope>NUCLEOTIDE SEQUENCE [LARGE SCALE GENOMIC DNA]</scope>
    <source>
        <strain evidence="2 3">2629</strain>
    </source>
</reference>
<evidence type="ECO:0000256" key="1">
    <source>
        <dbReference type="SAM" id="MobiDB-lite"/>
    </source>
</evidence>
<evidence type="ECO:0000313" key="3">
    <source>
        <dbReference type="Proteomes" id="UP000284842"/>
    </source>
</evidence>
<dbReference type="InParanoid" id="A0A409X5S0"/>
<evidence type="ECO:0000313" key="2">
    <source>
        <dbReference type="EMBL" id="PPQ86148.1"/>
    </source>
</evidence>
<gene>
    <name evidence="2" type="ORF">CVT24_002419</name>
</gene>
<comment type="caution">
    <text evidence="2">The sequence shown here is derived from an EMBL/GenBank/DDBJ whole genome shotgun (WGS) entry which is preliminary data.</text>
</comment>
<dbReference type="EMBL" id="NHTK01004549">
    <property type="protein sequence ID" value="PPQ86148.1"/>
    <property type="molecule type" value="Genomic_DNA"/>
</dbReference>
<organism evidence="2 3">
    <name type="scientific">Panaeolus cyanescens</name>
    <dbReference type="NCBI Taxonomy" id="181874"/>
    <lineage>
        <taxon>Eukaryota</taxon>
        <taxon>Fungi</taxon>
        <taxon>Dikarya</taxon>
        <taxon>Basidiomycota</taxon>
        <taxon>Agaricomycotina</taxon>
        <taxon>Agaricomycetes</taxon>
        <taxon>Agaricomycetidae</taxon>
        <taxon>Agaricales</taxon>
        <taxon>Agaricineae</taxon>
        <taxon>Galeropsidaceae</taxon>
        <taxon>Panaeolus</taxon>
    </lineage>
</organism>
<protein>
    <submittedName>
        <fullName evidence="2">Uncharacterized protein</fullName>
    </submittedName>
</protein>
<feature type="non-terminal residue" evidence="2">
    <location>
        <position position="129"/>
    </location>
</feature>
<accession>A0A409X5S0</accession>
<proteinExistence type="predicted"/>
<sequence>MVTTRRSVKQPPKGHVDDPATKSGLNVVSDGSEDEAEAPYTRNGNHRQAQGSNHGEAGSKKSKKKTATGQKEKEFQFNKDVENRNKELLANEASSDLDCPLPPVVKRPPRSVGEKHKYPPGNDSNSEDD</sequence>
<dbReference type="Proteomes" id="UP000284842">
    <property type="component" value="Unassembled WGS sequence"/>
</dbReference>
<name>A0A409X5S0_9AGAR</name>